<evidence type="ECO:0000313" key="1">
    <source>
        <dbReference type="EMBL" id="EAL24053.1"/>
    </source>
</evidence>
<sequence>MAYESLIGISTENFSFYLFTNQLKHEVTTTFDFRKFFGSKIVFQVTSDDKYCVHTLGPPLCHLNPSKEGWKESKEEERVAMVPRLAFILFVLARDYNVTSLGQDLNWKYEAKDYRKTGELKNIGECGRSYKFLSRNQDWNTRYSHPNRPAKYSGIDEMCKAQESGLSPSKQLNRLSTLTALKVSQPVKLALFLQESKKRDTSGTLTVLQERLRGFYSKKCICLDSQNVAKEIEGSRAALHLTRALRCRVEIVGLKTVPQITPQPI</sequence>
<gene>
    <name evidence="1" type="primary">LOC401407</name>
    <name evidence="1" type="ORF">tcag7.972</name>
</gene>
<proteinExistence type="predicted"/>
<protein>
    <submittedName>
        <fullName evidence="1">LOC401407</fullName>
    </submittedName>
</protein>
<accession>A4D1R1</accession>
<organism evidence="1">
    <name type="scientific">Homo sapiens</name>
    <name type="common">Human</name>
    <dbReference type="NCBI Taxonomy" id="9606"/>
    <lineage>
        <taxon>Eukaryota</taxon>
        <taxon>Metazoa</taxon>
        <taxon>Chordata</taxon>
        <taxon>Craniata</taxon>
        <taxon>Vertebrata</taxon>
        <taxon>Euteleostomi</taxon>
        <taxon>Mammalia</taxon>
        <taxon>Eutheria</taxon>
        <taxon>Euarchontoglires</taxon>
        <taxon>Primates</taxon>
        <taxon>Haplorrhini</taxon>
        <taxon>Catarrhini</taxon>
        <taxon>Hominidae</taxon>
        <taxon>Homo</taxon>
    </lineage>
</organism>
<dbReference type="AlphaFoldDB" id="A4D1R1"/>
<reference evidence="1" key="2">
    <citation type="submission" date="2004-06" db="EMBL/GenBank/DDBJ databases">
        <authorList>
            <person name="Scherer S.W."/>
            <person name="Cheung J."/>
            <person name="MacDonald J.R."/>
            <person name="Osborne L.R."/>
            <person name="Nakabayashi K."/>
            <person name="Herbrick J.-A."/>
            <person name="Carson A.R."/>
            <person name="Parker-Katiraee L."/>
            <person name="Skaug J."/>
            <person name="Khaja R."/>
            <person name="Zhang J."/>
            <person name="Hudek A.K."/>
            <person name="Li M."/>
            <person name="Haddad M."/>
            <person name="Duggan G.E."/>
            <person name="Fernandez B.A."/>
            <person name="Kanematsu E."/>
            <person name="Gentles S."/>
            <person name="Christopoulos C.C."/>
            <person name="Choufani S."/>
            <person name="Kwasnicka D."/>
            <person name="Zheng X.H."/>
            <person name="Nusskern D."/>
            <person name="Zhang Q."/>
            <person name="Gu Z."/>
            <person name="Lu F."/>
            <person name="Zeesman S."/>
            <person name="Teshima I."/>
            <person name="Chitayat D."/>
            <person name="Shuman C."/>
            <person name="Weksberg R."/>
            <person name="Zackai E.H."/>
            <person name="Grebe T.A."/>
            <person name="Cox S.R."/>
            <person name="Kirkpatrick S.J."/>
            <person name="Rahman N."/>
            <person name="Friedman J.M."/>
            <person name="Heng H.H.Q."/>
            <person name="Pelicci P."/>
            <person name="Lococo F."/>
            <person name="Belloni E."/>
            <person name="Shaffer L.G."/>
            <person name="Morton C.C."/>
            <person name="Pober B."/>
            <person name="Gusella J."/>
            <person name="Bruns G."/>
            <person name="Korf B.R."/>
            <person name="Quade B.J."/>
            <person name="Ligon A.H."/>
            <person name="Ferguson H."/>
            <person name="Higgins A.W."/>
            <person name="Leach N.T."/>
            <person name="Herrick S.R."/>
            <person name="Lemyre E."/>
            <person name="Farra C.G."/>
            <person name="Kim H.-G."/>
            <person name="Summers A.M."/>
            <person name="Gripp K.W."/>
            <person name="Roberts W."/>
            <person name="Szatmari P."/>
            <person name="Winsor E.J.T."/>
            <person name="Grzeschik K.-H."/>
            <person name="Teebi A."/>
            <person name="Minassian B.A."/>
            <person name="Kere J."/>
            <person name="Armengol L."/>
            <person name="Pujana M.Angel."/>
            <person name="Estivill X."/>
            <person name="Wilson M.D."/>
            <person name="Koop B.F."/>
            <person name="Tosi S."/>
            <person name="Moore G.E."/>
            <person name="Boright A.P."/>
            <person name="Zlotorynski E."/>
            <person name="Kerem B."/>
            <person name="Kroisel P.M."/>
            <person name="Petek E."/>
            <person name="Oscier D.G."/>
            <person name="Mould S.J."/>
            <person name="Doehner H."/>
            <person name="Doehner K."/>
            <person name="Rommens J.M."/>
            <person name="Vincent J.B."/>
            <person name="Venter J.C."/>
            <person name="Li P.W."/>
            <person name="Mural R.J."/>
            <person name="Adams M.D."/>
            <person name="Tsui L.-C."/>
        </authorList>
    </citation>
    <scope>NUCLEOTIDE SEQUENCE</scope>
</reference>
<name>A4D1R1_HUMAN</name>
<reference evidence="1" key="1">
    <citation type="journal article" date="2003" name="Science">
        <title>Human chromosome 7: DNA sequence and biology.</title>
        <authorList>
            <person name="Scherer S.W."/>
            <person name="Cheung J."/>
            <person name="MacDonald J.R."/>
            <person name="Osborne L.R."/>
            <person name="Nakabayashi K."/>
            <person name="Herbrick J.A."/>
            <person name="Carson A.R."/>
            <person name="Parker-Katiraee L."/>
            <person name="Skaug J."/>
            <person name="Khaja R."/>
            <person name="Zhang J."/>
            <person name="Hudek A.K."/>
            <person name="Li M."/>
            <person name="Haddad M."/>
            <person name="Duggan G.E."/>
            <person name="Fernandez B.A."/>
            <person name="Kanematsu E."/>
            <person name="Gentles S."/>
            <person name="Christopoulos C.C."/>
            <person name="Choufani S."/>
            <person name="Kwasnicka D."/>
            <person name="Zheng X.H."/>
            <person name="Lai Z."/>
            <person name="Nusskern D."/>
            <person name="Zhang Q."/>
            <person name="Gu Z."/>
            <person name="Lu F."/>
            <person name="Zeesman S."/>
            <person name="Nowaczyk M.J."/>
            <person name="Teshima I."/>
            <person name="Chitayat D."/>
            <person name="Shuman C."/>
            <person name="Weksberg R."/>
            <person name="Zackai E.H."/>
            <person name="Grebe T.A."/>
            <person name="Cox S.R."/>
            <person name="Kirkpatrick S.J."/>
            <person name="Rahman N."/>
            <person name="Friedman J.M."/>
            <person name="Heng H.H."/>
            <person name="Pelicci P.G."/>
            <person name="Lo-Coco F."/>
            <person name="Belloni E."/>
            <person name="Shaffer L.G."/>
            <person name="Pober B."/>
            <person name="Morton C.C."/>
            <person name="Gusella J.F."/>
            <person name="Bruns G.A."/>
            <person name="Korf B.R."/>
            <person name="Quade B.J."/>
            <person name="Ligon A.H."/>
            <person name="Ferguson H."/>
            <person name="Higgins A.W."/>
            <person name="Leach N.T."/>
            <person name="Herrick S.R."/>
            <person name="Lemyre E."/>
            <person name="Farra C.G."/>
            <person name="Kim H.G."/>
            <person name="Summers A.M."/>
            <person name="Gripp K.W."/>
            <person name="Roberts W."/>
            <person name="Szatmari P."/>
            <person name="Winsor E.J."/>
            <person name="Grzeschik K.H."/>
            <person name="Teebi A."/>
            <person name="Minassian B.A."/>
            <person name="Kere J."/>
            <person name="Armengol L."/>
            <person name="Pujana M.A."/>
            <person name="Estivill X."/>
            <person name="Wilson M.D."/>
            <person name="Koop B.F."/>
            <person name="Tosi S."/>
            <person name="Moore G.E."/>
            <person name="Boright A.P."/>
            <person name="Zlotorynski E."/>
            <person name="Kerem B."/>
            <person name="Kroisel P.M."/>
            <person name="Petek E."/>
            <person name="Oscier D.G."/>
            <person name="Mould S.J."/>
            <person name="Dohner H."/>
            <person name="Dohner K."/>
            <person name="Rommens J.M."/>
            <person name="Vincent J.B."/>
            <person name="Venter J.C."/>
            <person name="Li P.W."/>
            <person name="Mural R.J."/>
            <person name="Adams M.D."/>
            <person name="Tsui L.C."/>
        </authorList>
    </citation>
    <scope>NUCLEOTIDE SEQUENCE [LARGE SCALE GENOMIC DNA]</scope>
</reference>
<dbReference type="EMBL" id="CH236950">
    <property type="protein sequence ID" value="EAL24053.1"/>
    <property type="molecule type" value="Genomic_DNA"/>
</dbReference>